<dbReference type="PANTHER" id="PTHR30535">
    <property type="entry name" value="VITAMIN B12-BINDING PROTEIN"/>
    <property type="match status" value="1"/>
</dbReference>
<evidence type="ECO:0000256" key="1">
    <source>
        <dbReference type="ARBA" id="ARBA00022729"/>
    </source>
</evidence>
<dbReference type="InterPro" id="IPR002491">
    <property type="entry name" value="ABC_transptr_periplasmic_BD"/>
</dbReference>
<keyword evidence="1" id="KW-0732">Signal</keyword>
<evidence type="ECO:0000313" key="3">
    <source>
        <dbReference type="EMBL" id="RCX32326.1"/>
    </source>
</evidence>
<protein>
    <submittedName>
        <fullName evidence="3">ABC-type Fe3+-hydroxamate transport system substrate-binding protein</fullName>
    </submittedName>
</protein>
<dbReference type="Gene3D" id="3.40.50.1980">
    <property type="entry name" value="Nitrogenase molybdenum iron protein domain"/>
    <property type="match status" value="2"/>
</dbReference>
<evidence type="ECO:0000313" key="4">
    <source>
        <dbReference type="Proteomes" id="UP000252707"/>
    </source>
</evidence>
<organism evidence="3 4">
    <name type="scientific">Thioalbus denitrificans</name>
    <dbReference type="NCBI Taxonomy" id="547122"/>
    <lineage>
        <taxon>Bacteria</taxon>
        <taxon>Pseudomonadati</taxon>
        <taxon>Pseudomonadota</taxon>
        <taxon>Gammaproteobacteria</taxon>
        <taxon>Chromatiales</taxon>
        <taxon>Ectothiorhodospiraceae</taxon>
        <taxon>Thioalbus</taxon>
    </lineage>
</organism>
<comment type="caution">
    <text evidence="3">The sequence shown here is derived from an EMBL/GenBank/DDBJ whole genome shotgun (WGS) entry which is preliminary data.</text>
</comment>
<dbReference type="EMBL" id="QPJY01000002">
    <property type="protein sequence ID" value="RCX32326.1"/>
    <property type="molecule type" value="Genomic_DNA"/>
</dbReference>
<dbReference type="InterPro" id="IPR054828">
    <property type="entry name" value="Vit_B12_bind_prot"/>
</dbReference>
<dbReference type="InterPro" id="IPR050902">
    <property type="entry name" value="ABC_Transporter_SBP"/>
</dbReference>
<reference evidence="3 4" key="1">
    <citation type="submission" date="2018-07" db="EMBL/GenBank/DDBJ databases">
        <title>Genomic Encyclopedia of Type Strains, Phase IV (KMG-IV): sequencing the most valuable type-strain genomes for metagenomic binning, comparative biology and taxonomic classification.</title>
        <authorList>
            <person name="Goeker M."/>
        </authorList>
    </citation>
    <scope>NUCLEOTIDE SEQUENCE [LARGE SCALE GENOMIC DNA]</scope>
    <source>
        <strain evidence="3 4">DSM 26407</strain>
    </source>
</reference>
<dbReference type="Pfam" id="PF01497">
    <property type="entry name" value="Peripla_BP_2"/>
    <property type="match status" value="1"/>
</dbReference>
<keyword evidence="4" id="KW-1185">Reference proteome</keyword>
<dbReference type="SUPFAM" id="SSF53807">
    <property type="entry name" value="Helical backbone' metal receptor"/>
    <property type="match status" value="1"/>
</dbReference>
<name>A0A369CI23_9GAMM</name>
<dbReference type="PANTHER" id="PTHR30535:SF35">
    <property type="entry name" value="PERIPLASMIC BINDING PROTEIN"/>
    <property type="match status" value="1"/>
</dbReference>
<proteinExistence type="predicted"/>
<dbReference type="Proteomes" id="UP000252707">
    <property type="component" value="Unassembled WGS sequence"/>
</dbReference>
<dbReference type="PROSITE" id="PS50983">
    <property type="entry name" value="FE_B12_PBP"/>
    <property type="match status" value="1"/>
</dbReference>
<sequence length="270" mass="29698">MATPTDALGIAHPPAAGEVRIVSLVPSLTELLFDLGLGGQVVGRTRYCVHPQPAVEAVPAVGGTKKVNRSRLLELRPSHLLVNVDENPRELVESLAGSIPHVIVTHPNAPGDNPALYRLLGHIFHREPAAEALCERFDAALERLRGVAMDLPPRRVLYLIWKAPWMTVSRDTYIARTLALVGWETLGDDPASRYPVVELDARLLAAAELVLFASEPYAFGERDLEEFRADHPLCGARLLRLDAEMVSWYGSRAIRGLDYLAELARRVAEA</sequence>
<dbReference type="NCBIfam" id="NF038402">
    <property type="entry name" value="TroA_like"/>
    <property type="match status" value="1"/>
</dbReference>
<dbReference type="AlphaFoldDB" id="A0A369CI23"/>
<gene>
    <name evidence="3" type="ORF">DFQ59_102688</name>
</gene>
<dbReference type="RefSeq" id="WP_211314825.1">
    <property type="nucleotide sequence ID" value="NZ_QPJY01000002.1"/>
</dbReference>
<feature type="domain" description="Fe/B12 periplasmic-binding" evidence="2">
    <location>
        <begin position="20"/>
        <end position="270"/>
    </location>
</feature>
<accession>A0A369CI23</accession>
<evidence type="ECO:0000259" key="2">
    <source>
        <dbReference type="PROSITE" id="PS50983"/>
    </source>
</evidence>